<dbReference type="EMBL" id="PFAP01000011">
    <property type="protein sequence ID" value="PIR94287.1"/>
    <property type="molecule type" value="Genomic_DNA"/>
</dbReference>
<evidence type="ECO:0000313" key="3">
    <source>
        <dbReference type="Proteomes" id="UP000229901"/>
    </source>
</evidence>
<feature type="transmembrane region" description="Helical" evidence="1">
    <location>
        <begin position="18"/>
        <end position="35"/>
    </location>
</feature>
<keyword evidence="1" id="KW-0812">Transmembrane</keyword>
<accession>A0A2H0V5A0</accession>
<proteinExistence type="predicted"/>
<feature type="transmembrane region" description="Helical" evidence="1">
    <location>
        <begin position="87"/>
        <end position="106"/>
    </location>
</feature>
<keyword evidence="1" id="KW-1133">Transmembrane helix</keyword>
<keyword evidence="1" id="KW-0472">Membrane</keyword>
<evidence type="ECO:0000313" key="2">
    <source>
        <dbReference type="EMBL" id="PIR94287.1"/>
    </source>
</evidence>
<name>A0A2H0V5A0_9BACT</name>
<evidence type="ECO:0008006" key="4">
    <source>
        <dbReference type="Google" id="ProtNLM"/>
    </source>
</evidence>
<gene>
    <name evidence="2" type="ORF">COT97_02250</name>
</gene>
<feature type="transmembrane region" description="Helical" evidence="1">
    <location>
        <begin position="127"/>
        <end position="149"/>
    </location>
</feature>
<sequence length="152" mass="17450">MTVHGAAGAFIGERINSIPLTFIISFITHFLFDIIPHGDHDNVIAFKTEKKIKQVVGLIAVDAVLGLMFLSLYFSQVKNTGANIYPIIAGIFGGVLPDLLVGLYQMNKKYFFRFNFIHMRIHELIKFRIPLKVAFVLQILFIIIIWQFYKFQ</sequence>
<organism evidence="2 3">
    <name type="scientific">Candidatus Falkowbacteria bacterium CG10_big_fil_rev_8_21_14_0_10_39_11</name>
    <dbReference type="NCBI Taxonomy" id="1974565"/>
    <lineage>
        <taxon>Bacteria</taxon>
        <taxon>Candidatus Falkowiibacteriota</taxon>
    </lineage>
</organism>
<dbReference type="Proteomes" id="UP000229901">
    <property type="component" value="Unassembled WGS sequence"/>
</dbReference>
<feature type="transmembrane region" description="Helical" evidence="1">
    <location>
        <begin position="55"/>
        <end position="75"/>
    </location>
</feature>
<protein>
    <recommendedName>
        <fullName evidence="4">DUF3307 domain-containing protein</fullName>
    </recommendedName>
</protein>
<dbReference type="AlphaFoldDB" id="A0A2H0V5A0"/>
<evidence type="ECO:0000256" key="1">
    <source>
        <dbReference type="SAM" id="Phobius"/>
    </source>
</evidence>
<reference evidence="3" key="1">
    <citation type="submission" date="2017-09" db="EMBL/GenBank/DDBJ databases">
        <title>Depth-based differentiation of microbial function through sediment-hosted aquifers and enrichment of novel symbionts in the deep terrestrial subsurface.</title>
        <authorList>
            <person name="Probst A.J."/>
            <person name="Ladd B."/>
            <person name="Jarett J.K."/>
            <person name="Geller-Mcgrath D.E."/>
            <person name="Sieber C.M.K."/>
            <person name="Emerson J.B."/>
            <person name="Anantharaman K."/>
            <person name="Thomas B.C."/>
            <person name="Malmstrom R."/>
            <person name="Stieglmeier M."/>
            <person name="Klingl A."/>
            <person name="Woyke T."/>
            <person name="Ryan C.M."/>
            <person name="Banfield J.F."/>
        </authorList>
    </citation>
    <scope>NUCLEOTIDE SEQUENCE [LARGE SCALE GENOMIC DNA]</scope>
</reference>
<comment type="caution">
    <text evidence="2">The sequence shown here is derived from an EMBL/GenBank/DDBJ whole genome shotgun (WGS) entry which is preliminary data.</text>
</comment>